<evidence type="ECO:0000256" key="1">
    <source>
        <dbReference type="ARBA" id="ARBA00004173"/>
    </source>
</evidence>
<evidence type="ECO:0000313" key="5">
    <source>
        <dbReference type="EMBL" id="KAK8057802.1"/>
    </source>
</evidence>
<gene>
    <name evidence="5" type="ORF">PG996_011739</name>
</gene>
<dbReference type="Pfam" id="PF12921">
    <property type="entry name" value="ATP13"/>
    <property type="match status" value="1"/>
</dbReference>
<organism evidence="5 6">
    <name type="scientific">Apiospora saccharicola</name>
    <dbReference type="NCBI Taxonomy" id="335842"/>
    <lineage>
        <taxon>Eukaryota</taxon>
        <taxon>Fungi</taxon>
        <taxon>Dikarya</taxon>
        <taxon>Ascomycota</taxon>
        <taxon>Pezizomycotina</taxon>
        <taxon>Sordariomycetes</taxon>
        <taxon>Xylariomycetidae</taxon>
        <taxon>Amphisphaeriales</taxon>
        <taxon>Apiosporaceae</taxon>
        <taxon>Apiospora</taxon>
    </lineage>
</organism>
<evidence type="ECO:0000256" key="4">
    <source>
        <dbReference type="SAM" id="MobiDB-lite"/>
    </source>
</evidence>
<keyword evidence="6" id="KW-1185">Reference proteome</keyword>
<proteinExistence type="predicted"/>
<evidence type="ECO:0000313" key="6">
    <source>
        <dbReference type="Proteomes" id="UP001446871"/>
    </source>
</evidence>
<name>A0ABR1UGG9_9PEZI</name>
<protein>
    <submittedName>
        <fullName evidence="5">Uncharacterized protein</fullName>
    </submittedName>
</protein>
<keyword evidence="2" id="KW-0809">Transit peptide</keyword>
<evidence type="ECO:0000256" key="2">
    <source>
        <dbReference type="ARBA" id="ARBA00022946"/>
    </source>
</evidence>
<dbReference type="InterPro" id="IPR024319">
    <property type="entry name" value="ATPase_expression_mit"/>
</dbReference>
<dbReference type="Proteomes" id="UP001446871">
    <property type="component" value="Unassembled WGS sequence"/>
</dbReference>
<sequence>MREWDARRLSIWLRRIVFLPTAELQQAIAALPRTMISEFLRALDPKRVAADTDPTDESRISVGMYQVLSMGQHMDSYGTRKLFGRLLLRMNVLVKCADEAGLTLDPEDYISLFRAYGAQSDIAGAKQLWDQVIGATQIRPGPEVLHEFIKVRFLIDPMYYGFDKTRVAVNPRNLHRKGYLRFHQSVRRLDRLRFNRQRKAYRFGLDRSSPNVAVSVSRRVRGKGPIMRLFNSWIARRHPMTEEVMCSFMIGFARAGSLRMVGLKLLPAQYGILTQMNKVTGQITAETLAPTIFNDVKRPRHKRYFRRPSVRLMNTIVEVYCSNGQLSWAINLLEYISREYQLPIPAETWFDLLEWSHVLCSASVSTAWKMAGWYQQIPAREATELVWHTMTQPPCNVQPGFDQFAVLLRSRIGNGQFVRADDEFLVQMRALYDEQCARHEAAVFDYITTVRDGVHQVTAALSTYQRARFRKQQMWFALSEISKANLINLRVRQLTDPRAVRDVPDFVWGNAAFIQNPVRYRVATGYVSLMDPAKPFLSRDLWYHRSHMLFHLKKKGVWREVLTRPRRSHVLSTRSLAEFKNSRLDPLPLLDASLDAVRLPEPVTASQWYARRKAARKIKKESMVQRALERKLALAGGNMYDLPETDGGVNDDADNKKWKGVVD</sequence>
<reference evidence="5 6" key="1">
    <citation type="submission" date="2023-01" db="EMBL/GenBank/DDBJ databases">
        <title>Analysis of 21 Apiospora genomes using comparative genomics revels a genus with tremendous synthesis potential of carbohydrate active enzymes and secondary metabolites.</title>
        <authorList>
            <person name="Sorensen T."/>
        </authorList>
    </citation>
    <scope>NUCLEOTIDE SEQUENCE [LARGE SCALE GENOMIC DNA]</scope>
    <source>
        <strain evidence="5 6">CBS 83171</strain>
    </source>
</reference>
<feature type="compositionally biased region" description="Basic and acidic residues" evidence="4">
    <location>
        <begin position="653"/>
        <end position="663"/>
    </location>
</feature>
<comment type="subcellular location">
    <subcellularLocation>
        <location evidence="1">Mitochondrion</location>
    </subcellularLocation>
</comment>
<keyword evidence="3" id="KW-0496">Mitochondrion</keyword>
<dbReference type="EMBL" id="JAQQWM010000007">
    <property type="protein sequence ID" value="KAK8057802.1"/>
    <property type="molecule type" value="Genomic_DNA"/>
</dbReference>
<evidence type="ECO:0000256" key="3">
    <source>
        <dbReference type="ARBA" id="ARBA00023128"/>
    </source>
</evidence>
<accession>A0ABR1UGG9</accession>
<comment type="caution">
    <text evidence="5">The sequence shown here is derived from an EMBL/GenBank/DDBJ whole genome shotgun (WGS) entry which is preliminary data.</text>
</comment>
<feature type="region of interest" description="Disordered" evidence="4">
    <location>
        <begin position="643"/>
        <end position="663"/>
    </location>
</feature>